<name>A0A8T1WL72_9STRA</name>
<protein>
    <submittedName>
        <fullName evidence="2">Uncharacterized protein</fullName>
    </submittedName>
</protein>
<dbReference type="EMBL" id="JAGDFM010000008">
    <property type="protein sequence ID" value="KAG7392733.1"/>
    <property type="molecule type" value="Genomic_DNA"/>
</dbReference>
<dbReference type="Proteomes" id="UP000694044">
    <property type="component" value="Unassembled WGS sequence"/>
</dbReference>
<feature type="compositionally biased region" description="Polar residues" evidence="1">
    <location>
        <begin position="342"/>
        <end position="362"/>
    </location>
</feature>
<organism evidence="2 3">
    <name type="scientific">Phytophthora pseudosyringae</name>
    <dbReference type="NCBI Taxonomy" id="221518"/>
    <lineage>
        <taxon>Eukaryota</taxon>
        <taxon>Sar</taxon>
        <taxon>Stramenopiles</taxon>
        <taxon>Oomycota</taxon>
        <taxon>Peronosporomycetes</taxon>
        <taxon>Peronosporales</taxon>
        <taxon>Peronosporaceae</taxon>
        <taxon>Phytophthora</taxon>
    </lineage>
</organism>
<evidence type="ECO:0000313" key="2">
    <source>
        <dbReference type="EMBL" id="KAG7392733.1"/>
    </source>
</evidence>
<gene>
    <name evidence="2" type="ORF">PHYPSEUDO_014220</name>
</gene>
<dbReference type="OrthoDB" id="102121at2759"/>
<dbReference type="PANTHER" id="PTHR37028:SF9">
    <property type="entry name" value="NUCLEAR PROTEIN MDM1"/>
    <property type="match status" value="1"/>
</dbReference>
<dbReference type="AlphaFoldDB" id="A0A8T1WL72"/>
<dbReference type="PANTHER" id="PTHR37028">
    <property type="entry name" value="UNNAMED PRODUCT-RELATED"/>
    <property type="match status" value="1"/>
</dbReference>
<sequence>MEGQDAGKAMHRLRREAIEHDVADWIYAGARDEVLALKQFLQGMLINDQDGEGERSLPAPGKGVVRNDKLLELMGVSVSDASSSAGCSAYSLEDEGPAAVAPLQIISPQLHQQQHICDPEYDYELVPEVAANDDRGDTEELVVEERYVVEGDRPRQEGYLSRTYVNKTSTELLRRSATFEPDFQTRMKQFLLKNQQKKERIRQSLRVEEEPENLPMPHINRRSKFIPRNVSHLMAWNYEKESKLARMRDAETAKQEATCVGKPSISMRSVSIFSKRQDDVALCKVEDRLHLLGLIYQYQQEERKRAEETQASSSVQPRLAPHSANAQRRRRFSVHERLYQLSKRNLTTENNNDTAHCPSQTANRRRRGRSTRGDGSLDTAQRLHALGKQYKQKQLRLSEEQKRYFDNLRTAPKMNARSRKLASMKKRNATPKSPLRCGCCGGKEDKEGKCGCTIEPRVNPKHAADIYERQQKWKNANETRHSQQKQLQETLSMAECTFRNPFYQKAWNTLDDRVRQPNEKGSQETSAAFFTRCMQWAEKRDRQVAREKKACQERQLEECTFKPRVLARPPKYLTSKRQQSNQQHETAPSSSGLSSPDHFADCSTAASPERRDLTTEELMTQLYSALDLQALAGELTPEHNCIGSDDEGAHGFPKYTFTDLGEFAGR</sequence>
<accession>A0A8T1WL72</accession>
<evidence type="ECO:0000313" key="3">
    <source>
        <dbReference type="Proteomes" id="UP000694044"/>
    </source>
</evidence>
<feature type="compositionally biased region" description="Polar residues" evidence="1">
    <location>
        <begin position="575"/>
        <end position="594"/>
    </location>
</feature>
<comment type="caution">
    <text evidence="2">The sequence shown here is derived from an EMBL/GenBank/DDBJ whole genome shotgun (WGS) entry which is preliminary data.</text>
</comment>
<keyword evidence="3" id="KW-1185">Reference proteome</keyword>
<feature type="region of interest" description="Disordered" evidence="1">
    <location>
        <begin position="305"/>
        <end position="379"/>
    </location>
</feature>
<proteinExistence type="predicted"/>
<reference evidence="2" key="1">
    <citation type="submission" date="2021-02" db="EMBL/GenBank/DDBJ databases">
        <authorList>
            <person name="Palmer J.M."/>
        </authorList>
    </citation>
    <scope>NUCLEOTIDE SEQUENCE</scope>
    <source>
        <strain evidence="2">SCRP734</strain>
    </source>
</reference>
<feature type="region of interest" description="Disordered" evidence="1">
    <location>
        <begin position="573"/>
        <end position="611"/>
    </location>
</feature>
<evidence type="ECO:0000256" key="1">
    <source>
        <dbReference type="SAM" id="MobiDB-lite"/>
    </source>
</evidence>